<protein>
    <recommendedName>
        <fullName evidence="3">Acyl-CoA dehydrogenase/oxidase C-terminal domain-containing protein</fullName>
    </recommendedName>
</protein>
<evidence type="ECO:0000313" key="1">
    <source>
        <dbReference type="EMBL" id="OQD82873.1"/>
    </source>
</evidence>
<name>A0A1V6Q0W9_9EURO</name>
<proteinExistence type="predicted"/>
<evidence type="ECO:0000313" key="2">
    <source>
        <dbReference type="Proteomes" id="UP000191672"/>
    </source>
</evidence>
<comment type="caution">
    <text evidence="1">The sequence shown here is derived from an EMBL/GenBank/DDBJ whole genome shotgun (WGS) entry which is preliminary data.</text>
</comment>
<reference evidence="2" key="1">
    <citation type="journal article" date="2017" name="Nat. Microbiol.">
        <title>Global analysis of biosynthetic gene clusters reveals vast potential of secondary metabolite production in Penicillium species.</title>
        <authorList>
            <person name="Nielsen J.C."/>
            <person name="Grijseels S."/>
            <person name="Prigent S."/>
            <person name="Ji B."/>
            <person name="Dainat J."/>
            <person name="Nielsen K.F."/>
            <person name="Frisvad J.C."/>
            <person name="Workman M."/>
            <person name="Nielsen J."/>
        </authorList>
    </citation>
    <scope>NUCLEOTIDE SEQUENCE [LARGE SCALE GENOMIC DNA]</scope>
    <source>
        <strain evidence="2">IBT 31811</strain>
    </source>
</reference>
<accession>A0A1V6Q0W9</accession>
<keyword evidence="2" id="KW-1185">Reference proteome</keyword>
<gene>
    <name evidence="1" type="ORF">PENANT_c019G07677</name>
</gene>
<dbReference type="Proteomes" id="UP000191672">
    <property type="component" value="Unassembled WGS sequence"/>
</dbReference>
<dbReference type="STRING" id="416450.A0A1V6Q0W9"/>
<dbReference type="EMBL" id="MDYN01000019">
    <property type="protein sequence ID" value="OQD82873.1"/>
    <property type="molecule type" value="Genomic_DNA"/>
</dbReference>
<evidence type="ECO:0008006" key="3">
    <source>
        <dbReference type="Google" id="ProtNLM"/>
    </source>
</evidence>
<dbReference type="AlphaFoldDB" id="A0A1V6Q0W9"/>
<sequence length="157" mass="17543">MAFRHISTDPRIRHCIAITFKAIALAHFEKSIKALNQNCGWPGHFGLNEILQVELETRGVSNTEGNIRVLSICKLRIRALDRPVPYATNKIALLSEAREIPQRSAKGVHRSKDFNRDFLHLALPLAEAIGHRMALLAAIEAEINPKLIASYKSCAIK</sequence>
<organism evidence="1 2">
    <name type="scientific">Penicillium antarcticum</name>
    <dbReference type="NCBI Taxonomy" id="416450"/>
    <lineage>
        <taxon>Eukaryota</taxon>
        <taxon>Fungi</taxon>
        <taxon>Dikarya</taxon>
        <taxon>Ascomycota</taxon>
        <taxon>Pezizomycotina</taxon>
        <taxon>Eurotiomycetes</taxon>
        <taxon>Eurotiomycetidae</taxon>
        <taxon>Eurotiales</taxon>
        <taxon>Aspergillaceae</taxon>
        <taxon>Penicillium</taxon>
    </lineage>
</organism>